<organism evidence="1">
    <name type="scientific">Rhizophora mucronata</name>
    <name type="common">Asiatic mangrove</name>
    <dbReference type="NCBI Taxonomy" id="61149"/>
    <lineage>
        <taxon>Eukaryota</taxon>
        <taxon>Viridiplantae</taxon>
        <taxon>Streptophyta</taxon>
        <taxon>Embryophyta</taxon>
        <taxon>Tracheophyta</taxon>
        <taxon>Spermatophyta</taxon>
        <taxon>Magnoliopsida</taxon>
        <taxon>eudicotyledons</taxon>
        <taxon>Gunneridae</taxon>
        <taxon>Pentapetalae</taxon>
        <taxon>rosids</taxon>
        <taxon>fabids</taxon>
        <taxon>Malpighiales</taxon>
        <taxon>Rhizophoraceae</taxon>
        <taxon>Rhizophora</taxon>
    </lineage>
</organism>
<proteinExistence type="predicted"/>
<sequence length="73" mass="8289">MSIVAVSGVEDNKDIYQGRISEVRTGIYEGGIICTLFRLSAVFFPSISSTYLVQDIWSGIKRVFEQLDYFVKM</sequence>
<protein>
    <submittedName>
        <fullName evidence="1">Uncharacterized protein</fullName>
    </submittedName>
</protein>
<name>A0A2P2QW13_RHIMU</name>
<reference evidence="1" key="1">
    <citation type="submission" date="2018-02" db="EMBL/GenBank/DDBJ databases">
        <title>Rhizophora mucronata_Transcriptome.</title>
        <authorList>
            <person name="Meera S.P."/>
            <person name="Sreeshan A."/>
            <person name="Augustine A."/>
        </authorList>
    </citation>
    <scope>NUCLEOTIDE SEQUENCE</scope>
    <source>
        <tissue evidence="1">Leaf</tissue>
    </source>
</reference>
<evidence type="ECO:0000313" key="1">
    <source>
        <dbReference type="EMBL" id="MBX71147.1"/>
    </source>
</evidence>
<accession>A0A2P2QW13</accession>
<dbReference type="EMBL" id="GGEC01090663">
    <property type="protein sequence ID" value="MBX71147.1"/>
    <property type="molecule type" value="Transcribed_RNA"/>
</dbReference>
<dbReference type="AlphaFoldDB" id="A0A2P2QW13"/>